<name>A0A1Y1HVQ7_KLENI</name>
<evidence type="ECO:0000256" key="2">
    <source>
        <dbReference type="ARBA" id="ARBA00006801"/>
    </source>
</evidence>
<dbReference type="GO" id="GO:0000785">
    <property type="term" value="C:chromatin"/>
    <property type="evidence" value="ECO:0000318"/>
    <property type="project" value="GO_Central"/>
</dbReference>
<feature type="compositionally biased region" description="Basic and acidic residues" evidence="5">
    <location>
        <begin position="1020"/>
        <end position="1029"/>
    </location>
</feature>
<feature type="compositionally biased region" description="Basic residues" evidence="5">
    <location>
        <begin position="1919"/>
        <end position="1932"/>
    </location>
</feature>
<dbReference type="GO" id="GO:0032454">
    <property type="term" value="F:histone H3K9 demethylase activity"/>
    <property type="evidence" value="ECO:0000318"/>
    <property type="project" value="GO_Central"/>
</dbReference>
<evidence type="ECO:0000256" key="5">
    <source>
        <dbReference type="SAM" id="MobiDB-lite"/>
    </source>
</evidence>
<dbReference type="GO" id="GO:0046872">
    <property type="term" value="F:metal ion binding"/>
    <property type="evidence" value="ECO:0007669"/>
    <property type="project" value="UniProtKB-KW"/>
</dbReference>
<feature type="compositionally biased region" description="Polar residues" evidence="5">
    <location>
        <begin position="115"/>
        <end position="131"/>
    </location>
</feature>
<keyword evidence="4" id="KW-0539">Nucleus</keyword>
<dbReference type="GO" id="GO:0000118">
    <property type="term" value="C:histone deacetylase complex"/>
    <property type="evidence" value="ECO:0000318"/>
    <property type="project" value="GO_Central"/>
</dbReference>
<dbReference type="InterPro" id="IPR045109">
    <property type="entry name" value="LSDs-like"/>
</dbReference>
<feature type="domain" description="JmjC" evidence="6">
    <location>
        <begin position="2189"/>
        <end position="2809"/>
    </location>
</feature>
<feature type="compositionally biased region" description="Basic and acidic residues" evidence="5">
    <location>
        <begin position="760"/>
        <end position="772"/>
    </location>
</feature>
<dbReference type="Pfam" id="PF02373">
    <property type="entry name" value="JmjC"/>
    <property type="match status" value="1"/>
</dbReference>
<evidence type="ECO:0000256" key="4">
    <source>
        <dbReference type="ARBA" id="ARBA00023242"/>
    </source>
</evidence>
<feature type="region of interest" description="Disordered" evidence="5">
    <location>
        <begin position="846"/>
        <end position="1081"/>
    </location>
</feature>
<proteinExistence type="inferred from homology"/>
<dbReference type="STRING" id="105231.A0A1Y1HVQ7"/>
<feature type="compositionally biased region" description="Basic and acidic residues" evidence="5">
    <location>
        <begin position="941"/>
        <end position="984"/>
    </location>
</feature>
<dbReference type="Pfam" id="PF08879">
    <property type="entry name" value="WRC"/>
    <property type="match status" value="1"/>
</dbReference>
<feature type="region of interest" description="Disordered" evidence="5">
    <location>
        <begin position="2410"/>
        <end position="2453"/>
    </location>
</feature>
<feature type="region of interest" description="Disordered" evidence="5">
    <location>
        <begin position="1888"/>
        <end position="1938"/>
    </location>
</feature>
<dbReference type="Proteomes" id="UP000054558">
    <property type="component" value="Unassembled WGS sequence"/>
</dbReference>
<feature type="region of interest" description="Disordered" evidence="5">
    <location>
        <begin position="2610"/>
        <end position="2660"/>
    </location>
</feature>
<dbReference type="GO" id="GO:0006357">
    <property type="term" value="P:regulation of transcription by RNA polymerase II"/>
    <property type="evidence" value="ECO:0000318"/>
    <property type="project" value="GO_Central"/>
</dbReference>
<dbReference type="GO" id="GO:0003712">
    <property type="term" value="F:transcription coregulator activity"/>
    <property type="evidence" value="ECO:0000318"/>
    <property type="project" value="GO_Central"/>
</dbReference>
<feature type="region of interest" description="Disordered" evidence="5">
    <location>
        <begin position="200"/>
        <end position="332"/>
    </location>
</feature>
<feature type="region of interest" description="Disordered" evidence="5">
    <location>
        <begin position="706"/>
        <end position="782"/>
    </location>
</feature>
<dbReference type="PROSITE" id="PS51184">
    <property type="entry name" value="JMJC"/>
    <property type="match status" value="1"/>
</dbReference>
<feature type="region of interest" description="Disordered" evidence="5">
    <location>
        <begin position="1508"/>
        <end position="1558"/>
    </location>
</feature>
<feature type="region of interest" description="Disordered" evidence="5">
    <location>
        <begin position="349"/>
        <end position="585"/>
    </location>
</feature>
<feature type="compositionally biased region" description="Basic and acidic residues" evidence="5">
    <location>
        <begin position="205"/>
        <end position="217"/>
    </location>
</feature>
<dbReference type="PROSITE" id="PS51667">
    <property type="entry name" value="WRC"/>
    <property type="match status" value="1"/>
</dbReference>
<comment type="similarity">
    <text evidence="2">Belongs to the JARID1 histone demethylase family.</text>
</comment>
<feature type="region of interest" description="Disordered" evidence="5">
    <location>
        <begin position="39"/>
        <end position="163"/>
    </location>
</feature>
<evidence type="ECO:0000259" key="6">
    <source>
        <dbReference type="PROSITE" id="PS51184"/>
    </source>
</evidence>
<dbReference type="Gene3D" id="2.60.120.650">
    <property type="entry name" value="Cupin"/>
    <property type="match status" value="2"/>
</dbReference>
<feature type="compositionally biased region" description="Basic and acidic residues" evidence="5">
    <location>
        <begin position="884"/>
        <end position="897"/>
    </location>
</feature>
<feature type="compositionally biased region" description="Acidic residues" evidence="5">
    <location>
        <begin position="1117"/>
        <end position="1129"/>
    </location>
</feature>
<reference evidence="8 9" key="1">
    <citation type="journal article" date="2014" name="Nat. Commun.">
        <title>Klebsormidium flaccidum genome reveals primary factors for plant terrestrial adaptation.</title>
        <authorList>
            <person name="Hori K."/>
            <person name="Maruyama F."/>
            <person name="Fujisawa T."/>
            <person name="Togashi T."/>
            <person name="Yamamoto N."/>
            <person name="Seo M."/>
            <person name="Sato S."/>
            <person name="Yamada T."/>
            <person name="Mori H."/>
            <person name="Tajima N."/>
            <person name="Moriyama T."/>
            <person name="Ikeuchi M."/>
            <person name="Watanabe M."/>
            <person name="Wada H."/>
            <person name="Kobayashi K."/>
            <person name="Saito M."/>
            <person name="Masuda T."/>
            <person name="Sasaki-Sekimoto Y."/>
            <person name="Mashiguchi K."/>
            <person name="Awai K."/>
            <person name="Shimojima M."/>
            <person name="Masuda S."/>
            <person name="Iwai M."/>
            <person name="Nobusawa T."/>
            <person name="Narise T."/>
            <person name="Kondo S."/>
            <person name="Saito H."/>
            <person name="Sato R."/>
            <person name="Murakawa M."/>
            <person name="Ihara Y."/>
            <person name="Oshima-Yamada Y."/>
            <person name="Ohtaka K."/>
            <person name="Satoh M."/>
            <person name="Sonobe K."/>
            <person name="Ishii M."/>
            <person name="Ohtani R."/>
            <person name="Kanamori-Sato M."/>
            <person name="Honoki R."/>
            <person name="Miyazaki D."/>
            <person name="Mochizuki H."/>
            <person name="Umetsu J."/>
            <person name="Higashi K."/>
            <person name="Shibata D."/>
            <person name="Kamiya Y."/>
            <person name="Sato N."/>
            <person name="Nakamura Y."/>
            <person name="Tabata S."/>
            <person name="Ida S."/>
            <person name="Kurokawa K."/>
            <person name="Ohta H."/>
        </authorList>
    </citation>
    <scope>NUCLEOTIDE SEQUENCE [LARGE SCALE GENOMIC DNA]</scope>
    <source>
        <strain evidence="8 9">NIES-2285</strain>
    </source>
</reference>
<feature type="compositionally biased region" description="Basic and acidic residues" evidence="5">
    <location>
        <begin position="2554"/>
        <end position="2568"/>
    </location>
</feature>
<evidence type="ECO:0000313" key="8">
    <source>
        <dbReference type="EMBL" id="GAQ79928.1"/>
    </source>
</evidence>
<dbReference type="PANTHER" id="PTHR12549:SF38">
    <property type="entry name" value="JMJC DOMAIN-CONTAINING HISTONE DEMETHYLASE 2, ISOFORM A"/>
    <property type="match status" value="1"/>
</dbReference>
<feature type="domain" description="WRC" evidence="7">
    <location>
        <begin position="1228"/>
        <end position="1273"/>
    </location>
</feature>
<feature type="compositionally biased region" description="Basic and acidic residues" evidence="5">
    <location>
        <begin position="526"/>
        <end position="536"/>
    </location>
</feature>
<sequence length="2858" mass="298921">MNDRPHAHNGAVQRGAGIVAGGALGPSAVGVASGLRKAPIMTGSGAKGAAENRKKRKVSEGGTGGTPAKKRPPPEGAAAVGTGETVHGDESQANGGNGADGIGAASLETGAGASPSWQAGKNVSAQTTDFSNPAPLTPSELLDVAAAPPVPVKSAGSPEDEATLQQKALELAEAHPADQPWEMEDIDGFVDSQVRLLEELSPAESMKRPCVREKPSGPDEEGGAPAGANGGLPVEKAGDPPGLRKVEEREAPAGGEARMPGGSRDAAGPDHWLQDLIVEPDGRQEVVLGDAVPGGDMLASPASIEGASQGKTASEGEEERGSAAQGKKRGGVRTVVLGVAEVASRLASKLLGKKAQRGDGGLDSEAAAEPGIGRRPQEVVALTSRETEPQSPSGALEGPLSDEPDSLPSLGKRSTLQNGGQEEDGGTAPKEAAAEDGVAASEMLEAAKGSEKGPANGALAGPPTQKRGGQVLGNGGDSVGASIGGSDDVGASTKGGGGEDENMGDVPSVVSSLSGKGPAGSILRNTGEKAGSRADLSEPGAASKDQRGALMPQNGQETCGAGDAMGSFATDVGPSEGRKRKRAQVGDCLRGADVGKEKRKRVRLDPACAQCQVKIVHTNYRRHGPDGSNCLCVTCGDAWAATEDGLKWALHKFGTAECANCKVNTTFRREGPAGKGTLCDRCGTTWNNRGRPETFSWDPPHVLFKMPEKKRKDPNGQGASGESSGVVFLTQTLRGGEQDGLRDEESGLEGGNSATNVGGKESRTSCERRGSVEGKGSAKGRCNGGKVVHEKGRGVGETTGETRICPGCERAIPPGKAAGGPGGQRTLCRTCNFAWLYTLKKSDQIPNNRHLKNVPNASKLGRGKKSVALGEPVAVGKKGGGPMGEREEKQQPAREEATTTEVVKSSPLAQSGLKGTRKGRKGGDSQRGKKSGGKGGALRQKNVEKGSGEKGKIRREKEQAKAEEKPSGKGDPHVGRPEDKKQNMGEKGGAILATGQGKKLPGKGKRGRQLVIRNGGVKEVAIELKKQRNEGGGSSVVEEPSKELSPRNVGEREKGSVSEGATSRGWVYDETPEEGKGAKGCAGAESSVEGYVFTVANTGNPFMTPRGVKLLSYLLDGPDEEEPGEDPTGDDPPKRKRAPLGLAPREVRVCVKKVLKALDPRKFMVSNPLSNRESFVVRGVECSVPQGVNVGSYSAAVQEMVLAALGEETKVRGKATAGAPMWKPDAKLSEELRCSRSDGRGWRCGQERWGEYTMCEHHVRQANARNGKKGPVGGLMQKARKGPARLSGKKGAARGLVLKAKGGARVRGLKVGKGAGDKLAVLQRLKDVQQKKGVVQRRCHQCNKHGSLVGCGGCDTKYCQSCVGTWYSKRATEVTVHDGRRQWEKCPLCVGNCNCRRCLIDPAPANYAGCDTDPAAHDRKTDLLRYALRMIASNLHTIQETQQKEVTLERARSSGRYAVKRAKVQNDERVLCNCCRTSIVDYVRSCSAATHFDLCLQCAEDVRNHKMAPETGLGPRSDNSQTQGTPKREERTAEAPLEEREGGAEKIGRLGLGKRRAVDEGSGAVSTFGRDGYDEVQRLGGSDMVASGPGGSELVDFAEGGSEMVLGSQKAEVKGGWWSREPAAGVEENKPARLGGPAGADGPPPRNEGEHAAVLAGANEEARAADAADGGLEKFPGDDTCTVPKGYVRGGGQTQLEERGGKGQAGIAPAEAGGKAEAWGEAKELLELGAAVADGGWKMEPAKEGGCENAAGKVSADGGLAVEGGKGEREAVVLLDCGVSQRPADVDPSGGGLEEGDSPAKERGDAKQTVTSVEVGGLTENVRGEGSGQGEPLKVIRPASDVADATLSGTGTANGKKGTAQKQSRRSSVREVLALLGNDSPALEFAVDGDLTSERSKRTRPRNSELGLTASPSNSPTTPKRRPLRNGLRRRSGKGETDLVVLDDSEGEAEPEMDGDLPPWLPTERGKIVCPGKEWGGCGKGDLELRSLQGDKWMEKLDRGLREIVGGGSEKAEELPCECVSVAPAKDPVAGSSRISYDLGLAKRSNLRRAASRADSAANFIYSPDASDIKANPAGALEHFQRHWARGEPVIVRGIQNRADALSWDPNVMCTAVKETAKDRDTWERKEVAAVDCLDWNSVKIKTQDFFEGYLTGRVHGGDGDGWPEMLKLKDFPPKEAMASRLPRHCRDFVESLPYHEYTHPTKGLLNLAAALKDDQNPPDLGPKSYIAYGHRDELGKGDSVTKLHCDMSDAVNVLLHSHVVRLSKQQELEIGRFKRKQRAKNGVGLTRGGAIENGTVSGEDGGFVSAANGPPQKGSGNEEAGGNGAGSGSDLKPSASGGGLLTAEVTKENGVGTGKGTVSGAAPDGVAGGRVRLPADLAARHGREGPSAGGGARALAVLCAPALSVKIDGERNTGADTDGADCAPRSPLTGPSTAVNGEPSAAAESEGLQSVSPAPMEIDKAFRPEGAILGAETELQRKESGAHARLPSHLASEANGTTGGAGLVPEIDTLPGVAPAPQPAAADAVSNEPVAQNGETAAEAPQPESCGLLESPDGEKRELRSVKRARAEGGVQTGAEEGGSAEGTPPAKRPKLMSRKEQEIIEKREAAALQARGSAQPLATESGGRLRPANQAPLRSLGPGYQSAKNGKLKPKAKPGSGTAKGILVQLKSVAGGLKPGQKKGGAKKRRKEEGYGGAEWDIFRREDVPALRDFLLRHREEFLHFNEQVIPRVDHPIHDQTFFLTHEHKRKLKTETGVEPWTFEQYDGEAVFIPAGCPHQVRNLKSCVKVAVDFVSPENVDQCMALTEEFRALPAGHRAKEDKLGVKRMLLHAARAAVDEVKRLHREAGGAVSRTRRQAG</sequence>
<evidence type="ECO:0000259" key="7">
    <source>
        <dbReference type="PROSITE" id="PS51667"/>
    </source>
</evidence>
<organism evidence="8 9">
    <name type="scientific">Klebsormidium nitens</name>
    <name type="common">Green alga</name>
    <name type="synonym">Ulothrix nitens</name>
    <dbReference type="NCBI Taxonomy" id="105231"/>
    <lineage>
        <taxon>Eukaryota</taxon>
        <taxon>Viridiplantae</taxon>
        <taxon>Streptophyta</taxon>
        <taxon>Klebsormidiophyceae</taxon>
        <taxon>Klebsormidiales</taxon>
        <taxon>Klebsormidiaceae</taxon>
        <taxon>Klebsormidium</taxon>
    </lineage>
</organism>
<dbReference type="OMA" id="CVEASDM"/>
<dbReference type="SMART" id="SM00558">
    <property type="entry name" value="JmjC"/>
    <property type="match status" value="1"/>
</dbReference>
<feature type="compositionally biased region" description="Basic and acidic residues" evidence="5">
    <location>
        <begin position="1526"/>
        <end position="1548"/>
    </location>
</feature>
<feature type="region of interest" description="Disordered" evidence="5">
    <location>
        <begin position="1116"/>
        <end position="1140"/>
    </location>
</feature>
<feature type="compositionally biased region" description="Basic and acidic residues" evidence="5">
    <location>
        <begin position="736"/>
        <end position="745"/>
    </location>
</feature>
<keyword evidence="3" id="KW-0479">Metal-binding</keyword>
<feature type="compositionally biased region" description="Polar residues" evidence="5">
    <location>
        <begin position="899"/>
        <end position="909"/>
    </location>
</feature>
<gene>
    <name evidence="8" type="ORF">KFL_000410270</name>
</gene>
<feature type="region of interest" description="Disordered" evidence="5">
    <location>
        <begin position="1626"/>
        <end position="1650"/>
    </location>
</feature>
<keyword evidence="9" id="KW-1185">Reference proteome</keyword>
<dbReference type="OrthoDB" id="1667110at2759"/>
<feature type="region of interest" description="Disordered" evidence="5">
    <location>
        <begin position="2276"/>
        <end position="2370"/>
    </location>
</feature>
<dbReference type="InterPro" id="IPR003347">
    <property type="entry name" value="JmjC_dom"/>
</dbReference>
<comment type="subcellular location">
    <subcellularLocation>
        <location evidence="1">Nucleus</location>
    </subcellularLocation>
</comment>
<dbReference type="InterPro" id="IPR014977">
    <property type="entry name" value="WRC_dom"/>
</dbReference>
<feature type="region of interest" description="Disordered" evidence="5">
    <location>
        <begin position="1780"/>
        <end position="1867"/>
    </location>
</feature>
<protein>
    <submittedName>
        <fullName evidence="8">Transcription factor jumonji (JmjC) domain-containing protein</fullName>
    </submittedName>
</protein>
<feature type="region of interest" description="Disordered" evidence="5">
    <location>
        <begin position="2476"/>
        <end position="2597"/>
    </location>
</feature>
<evidence type="ECO:0000313" key="9">
    <source>
        <dbReference type="Proteomes" id="UP000054558"/>
    </source>
</evidence>
<evidence type="ECO:0000256" key="3">
    <source>
        <dbReference type="ARBA" id="ARBA00022723"/>
    </source>
</evidence>
<dbReference type="PANTHER" id="PTHR12549">
    <property type="entry name" value="JMJC DOMAIN-CONTAINING HISTONE DEMETHYLATION PROTEIN"/>
    <property type="match status" value="1"/>
</dbReference>
<evidence type="ECO:0000256" key="1">
    <source>
        <dbReference type="ARBA" id="ARBA00004123"/>
    </source>
</evidence>
<feature type="compositionally biased region" description="Low complexity" evidence="5">
    <location>
        <begin position="1849"/>
        <end position="1860"/>
    </location>
</feature>
<dbReference type="EMBL" id="DF236990">
    <property type="protein sequence ID" value="GAQ79928.1"/>
    <property type="molecule type" value="Genomic_DNA"/>
</dbReference>
<dbReference type="GO" id="GO:0031490">
    <property type="term" value="F:chromatin DNA binding"/>
    <property type="evidence" value="ECO:0000318"/>
    <property type="project" value="GO_Central"/>
</dbReference>
<dbReference type="SUPFAM" id="SSF51197">
    <property type="entry name" value="Clavaminate synthase-like"/>
    <property type="match status" value="1"/>
</dbReference>
<feature type="compositionally biased region" description="Basic and acidic residues" evidence="5">
    <location>
        <begin position="1039"/>
        <end position="1056"/>
    </location>
</feature>
<accession>A0A1Y1HVQ7</accession>
<feature type="compositionally biased region" description="Basic and acidic residues" evidence="5">
    <location>
        <begin position="236"/>
        <end position="251"/>
    </location>
</feature>